<dbReference type="EMBL" id="KX884652">
    <property type="protein sequence ID" value="APG79132.1"/>
    <property type="molecule type" value="Genomic_RNA"/>
</dbReference>
<name>A0A1L3KP09_9REOV</name>
<proteinExistence type="predicted"/>
<reference evidence="1" key="1">
    <citation type="journal article" date="2016" name="Nature">
        <title>Redefining the invertebrate RNA virosphere.</title>
        <authorList>
            <person name="Shi M."/>
            <person name="Lin X.D."/>
            <person name="Tian J.H."/>
            <person name="Chen L.J."/>
            <person name="Chen X."/>
            <person name="Li C.X."/>
            <person name="Qin X.C."/>
            <person name="Li J."/>
            <person name="Cao J.P."/>
            <person name="Eden J.S."/>
            <person name="Buchmann J."/>
            <person name="Wang W."/>
            <person name="Xu J."/>
            <person name="Holmes E.C."/>
            <person name="Zhang Y.Z."/>
        </authorList>
    </citation>
    <scope>NUCLEOTIDE SEQUENCE</scope>
    <source>
        <strain evidence="1">QTM27331</strain>
    </source>
</reference>
<sequence length="739" mass="85257">MSFVEDDTSCVREFDRLLKVLEFSYSVSEDGILSKTYNNMNDRIYYSLGDMFQSNYNNTRYVIPQGTNALFQKVGYFKVGTERANRTAVLRSAAASFANIIGVEPNGVRAISFKGNSFKLYDGYIYSCSDSPINDFIDHCLRRWKYSIDSERRNMLDQLVLRYKQNYMRMFDKINHVNSNDGLSVVESESDHFTSMFTSTRYVRLVGNDVIYNGHLVRALAGSASIDDGRLKNQLSTQGLLMTHDRYVLIGEAPGNHYSLYKRFLNKENCTLIDPRDVHPSIVDIVEHEKRYFTKKDIENIAALAASNQHINYLLRIDIRNDKPHKGDGAYNSKWEDMVQYDNELTAELINSMPMNVTISAKLRPSYNVNNVMPVLKRKFRILPLPYLKKNTAEFHLFVPRHDLMNGTEIDDISYSTLTDMSYEICALKTLFGKPYNTYLMDMTLCLGVMNKFVKPMSNSVALYSYSNFNNSRYSSVDFKLIRDFLYTYPYSSIIDSVFNQTTHGRSYLDNTVNIHDECSDEAPFFIPVYSLPMNAKINYYDMLTVCLMDGDGLAKTGFKFTQPDNQLSTQIVKLVSFILKEICDKRNQSHKQIDDEIRSRVLENYFRDKDGIDYIISGTTVMINDRLVSVSGHMQYILIGSVLGLPYGIKRYIMEIEANILNPKAGYERKSGSRVWHGFHSHYLAVDSALLYLTTLMNFKTEQFDMIKASFNWIKLQLLNLARKYSNYLLVDERSLIS</sequence>
<evidence type="ECO:0000313" key="1">
    <source>
        <dbReference type="EMBL" id="APG79132.1"/>
    </source>
</evidence>
<accession>A0A1L3KP09</accession>
<organism evidence="1">
    <name type="scientific">Kadipiro virus</name>
    <dbReference type="NCBI Taxonomy" id="104580"/>
    <lineage>
        <taxon>Viruses</taxon>
        <taxon>Riboviria</taxon>
        <taxon>Orthornavirae</taxon>
        <taxon>Duplornaviricota</taxon>
        <taxon>Resentoviricetes</taxon>
        <taxon>Reovirales</taxon>
        <taxon>Sedoreoviridae</taxon>
        <taxon>Seadornavirus</taxon>
        <taxon>Seadornavirus kadipiroense</taxon>
    </lineage>
</organism>
<dbReference type="NCBIfam" id="TIGR04232">
    <property type="entry name" value="seadorna_VP3"/>
    <property type="match status" value="1"/>
</dbReference>
<dbReference type="InterPro" id="IPR026379">
    <property type="entry name" value="Seadorna_VP3"/>
</dbReference>
<protein>
    <submittedName>
        <fullName evidence="1">Kadipiro VP3</fullName>
    </submittedName>
</protein>